<gene>
    <name evidence="1" type="primary">gatC</name>
    <name evidence="2" type="ORF">SAMN04488541_101663</name>
</gene>
<dbReference type="STRING" id="1003.SAMN04488541_101663"/>
<dbReference type="GO" id="GO:0050566">
    <property type="term" value="F:asparaginyl-tRNA synthase (glutamine-hydrolyzing) activity"/>
    <property type="evidence" value="ECO:0007669"/>
    <property type="project" value="RHEA"/>
</dbReference>
<sequence length="95" mass="10977">MQINKETLQKIAHLSRLEITEQDEQKMIDSLNEIIAWVQKLEEVDTTNVEPLTHLTEEVNAFRDDIVLPPLSHEKGLLNAPKKDADYFRVPKVVD</sequence>
<organism evidence="2 3">
    <name type="scientific">Thermoflexibacter ruber</name>
    <dbReference type="NCBI Taxonomy" id="1003"/>
    <lineage>
        <taxon>Bacteria</taxon>
        <taxon>Pseudomonadati</taxon>
        <taxon>Bacteroidota</taxon>
        <taxon>Cytophagia</taxon>
        <taxon>Cytophagales</taxon>
        <taxon>Thermoflexibacteraceae</taxon>
        <taxon>Thermoflexibacter</taxon>
    </lineage>
</organism>
<keyword evidence="3" id="KW-1185">Reference proteome</keyword>
<dbReference type="InterPro" id="IPR036113">
    <property type="entry name" value="Asp/Glu-ADT_sf_sub_c"/>
</dbReference>
<keyword evidence="1" id="KW-0648">Protein biosynthesis</keyword>
<evidence type="ECO:0000313" key="3">
    <source>
        <dbReference type="Proteomes" id="UP000199513"/>
    </source>
</evidence>
<proteinExistence type="inferred from homology"/>
<dbReference type="Pfam" id="PF02686">
    <property type="entry name" value="GatC"/>
    <property type="match status" value="1"/>
</dbReference>
<keyword evidence="1" id="KW-0547">Nucleotide-binding</keyword>
<dbReference type="PANTHER" id="PTHR15004">
    <property type="entry name" value="GLUTAMYL-TRNA(GLN) AMIDOTRANSFERASE SUBUNIT C, MITOCHONDRIAL"/>
    <property type="match status" value="1"/>
</dbReference>
<dbReference type="Proteomes" id="UP000199513">
    <property type="component" value="Unassembled WGS sequence"/>
</dbReference>
<comment type="catalytic activity">
    <reaction evidence="1">
        <text>L-glutamyl-tRNA(Gln) + L-glutamine + ATP + H2O = L-glutaminyl-tRNA(Gln) + L-glutamate + ADP + phosphate + H(+)</text>
        <dbReference type="Rhea" id="RHEA:17521"/>
        <dbReference type="Rhea" id="RHEA-COMP:9681"/>
        <dbReference type="Rhea" id="RHEA-COMP:9684"/>
        <dbReference type="ChEBI" id="CHEBI:15377"/>
        <dbReference type="ChEBI" id="CHEBI:15378"/>
        <dbReference type="ChEBI" id="CHEBI:29985"/>
        <dbReference type="ChEBI" id="CHEBI:30616"/>
        <dbReference type="ChEBI" id="CHEBI:43474"/>
        <dbReference type="ChEBI" id="CHEBI:58359"/>
        <dbReference type="ChEBI" id="CHEBI:78520"/>
        <dbReference type="ChEBI" id="CHEBI:78521"/>
        <dbReference type="ChEBI" id="CHEBI:456216"/>
    </reaction>
</comment>
<dbReference type="AlphaFoldDB" id="A0A1I2G424"/>
<dbReference type="NCBIfam" id="TIGR00135">
    <property type="entry name" value="gatC"/>
    <property type="match status" value="1"/>
</dbReference>
<dbReference type="GO" id="GO:0006412">
    <property type="term" value="P:translation"/>
    <property type="evidence" value="ECO:0007669"/>
    <property type="project" value="UniProtKB-UniRule"/>
</dbReference>
<dbReference type="GO" id="GO:0016740">
    <property type="term" value="F:transferase activity"/>
    <property type="evidence" value="ECO:0007669"/>
    <property type="project" value="UniProtKB-KW"/>
</dbReference>
<evidence type="ECO:0000256" key="1">
    <source>
        <dbReference type="HAMAP-Rule" id="MF_00122"/>
    </source>
</evidence>
<dbReference type="RefSeq" id="WP_091544878.1">
    <property type="nucleotide sequence ID" value="NZ_FONY01000016.1"/>
</dbReference>
<accession>A0A1I2G424</accession>
<dbReference type="InterPro" id="IPR003837">
    <property type="entry name" value="GatC"/>
</dbReference>
<dbReference type="HAMAP" id="MF_00122">
    <property type="entry name" value="GatC"/>
    <property type="match status" value="1"/>
</dbReference>
<comment type="subunit">
    <text evidence="1">Heterotrimer of A, B and C subunits.</text>
</comment>
<comment type="function">
    <text evidence="1">Allows the formation of correctly charged Asn-tRNA(Asn) or Gln-tRNA(Gln) through the transamidation of misacylated Asp-tRNA(Asn) or Glu-tRNA(Gln) in organisms which lack either or both of asparaginyl-tRNA or glutaminyl-tRNA synthetases. The reaction takes place in the presence of glutamine and ATP through an activated phospho-Asp-tRNA(Asn) or phospho-Glu-tRNA(Gln).</text>
</comment>
<dbReference type="OrthoDB" id="9813938at2"/>
<reference evidence="2 3" key="1">
    <citation type="submission" date="2016-10" db="EMBL/GenBank/DDBJ databases">
        <authorList>
            <person name="de Groot N.N."/>
        </authorList>
    </citation>
    <scope>NUCLEOTIDE SEQUENCE [LARGE SCALE GENOMIC DNA]</scope>
    <source>
        <strain>GEY</strain>
        <strain evidence="3">DSM 9560</strain>
    </source>
</reference>
<dbReference type="GO" id="GO:0005524">
    <property type="term" value="F:ATP binding"/>
    <property type="evidence" value="ECO:0007669"/>
    <property type="project" value="UniProtKB-KW"/>
</dbReference>
<dbReference type="Gene3D" id="1.10.20.60">
    <property type="entry name" value="Glu-tRNAGln amidotransferase C subunit, N-terminal domain"/>
    <property type="match status" value="1"/>
</dbReference>
<dbReference type="GO" id="GO:0070681">
    <property type="term" value="P:glutaminyl-tRNAGln biosynthesis via transamidation"/>
    <property type="evidence" value="ECO:0007669"/>
    <property type="project" value="TreeGrafter"/>
</dbReference>
<evidence type="ECO:0000313" key="2">
    <source>
        <dbReference type="EMBL" id="SFF11737.1"/>
    </source>
</evidence>
<comment type="similarity">
    <text evidence="1">Belongs to the GatC family.</text>
</comment>
<dbReference type="SUPFAM" id="SSF141000">
    <property type="entry name" value="Glu-tRNAGln amidotransferase C subunit"/>
    <property type="match status" value="1"/>
</dbReference>
<dbReference type="GO" id="GO:0006450">
    <property type="term" value="P:regulation of translational fidelity"/>
    <property type="evidence" value="ECO:0007669"/>
    <property type="project" value="InterPro"/>
</dbReference>
<keyword evidence="2" id="KW-0808">Transferase</keyword>
<protein>
    <recommendedName>
        <fullName evidence="1">Aspartyl/glutamyl-tRNA(Asn/Gln) amidotransferase subunit C</fullName>
        <shortName evidence="1">Asp/Glu-ADT subunit C</shortName>
        <ecNumber evidence="1">6.3.5.-</ecNumber>
    </recommendedName>
</protein>
<dbReference type="EMBL" id="FONY01000016">
    <property type="protein sequence ID" value="SFF11737.1"/>
    <property type="molecule type" value="Genomic_DNA"/>
</dbReference>
<dbReference type="EC" id="6.3.5.-" evidence="1"/>
<comment type="catalytic activity">
    <reaction evidence="1">
        <text>L-aspartyl-tRNA(Asn) + L-glutamine + ATP + H2O = L-asparaginyl-tRNA(Asn) + L-glutamate + ADP + phosphate + 2 H(+)</text>
        <dbReference type="Rhea" id="RHEA:14513"/>
        <dbReference type="Rhea" id="RHEA-COMP:9674"/>
        <dbReference type="Rhea" id="RHEA-COMP:9677"/>
        <dbReference type="ChEBI" id="CHEBI:15377"/>
        <dbReference type="ChEBI" id="CHEBI:15378"/>
        <dbReference type="ChEBI" id="CHEBI:29985"/>
        <dbReference type="ChEBI" id="CHEBI:30616"/>
        <dbReference type="ChEBI" id="CHEBI:43474"/>
        <dbReference type="ChEBI" id="CHEBI:58359"/>
        <dbReference type="ChEBI" id="CHEBI:78515"/>
        <dbReference type="ChEBI" id="CHEBI:78516"/>
        <dbReference type="ChEBI" id="CHEBI:456216"/>
    </reaction>
</comment>
<dbReference type="GO" id="GO:0050567">
    <property type="term" value="F:glutaminyl-tRNA synthase (glutamine-hydrolyzing) activity"/>
    <property type="evidence" value="ECO:0007669"/>
    <property type="project" value="UniProtKB-UniRule"/>
</dbReference>
<dbReference type="PANTHER" id="PTHR15004:SF0">
    <property type="entry name" value="GLUTAMYL-TRNA(GLN) AMIDOTRANSFERASE SUBUNIT C, MITOCHONDRIAL"/>
    <property type="match status" value="1"/>
</dbReference>
<name>A0A1I2G424_9BACT</name>
<keyword evidence="1" id="KW-0067">ATP-binding</keyword>
<keyword evidence="1" id="KW-0436">Ligase</keyword>